<feature type="non-terminal residue" evidence="1">
    <location>
        <position position="152"/>
    </location>
</feature>
<dbReference type="EMBL" id="JAGMWT010000014">
    <property type="protein sequence ID" value="KAH7116935.1"/>
    <property type="molecule type" value="Genomic_DNA"/>
</dbReference>
<evidence type="ECO:0000313" key="2">
    <source>
        <dbReference type="Proteomes" id="UP000700596"/>
    </source>
</evidence>
<feature type="non-terminal residue" evidence="1">
    <location>
        <position position="1"/>
    </location>
</feature>
<reference evidence="1" key="1">
    <citation type="journal article" date="2021" name="Nat. Commun.">
        <title>Genetic determinants of endophytism in the Arabidopsis root mycobiome.</title>
        <authorList>
            <person name="Mesny F."/>
            <person name="Miyauchi S."/>
            <person name="Thiergart T."/>
            <person name="Pickel B."/>
            <person name="Atanasova L."/>
            <person name="Karlsson M."/>
            <person name="Huettel B."/>
            <person name="Barry K.W."/>
            <person name="Haridas S."/>
            <person name="Chen C."/>
            <person name="Bauer D."/>
            <person name="Andreopoulos W."/>
            <person name="Pangilinan J."/>
            <person name="LaButti K."/>
            <person name="Riley R."/>
            <person name="Lipzen A."/>
            <person name="Clum A."/>
            <person name="Drula E."/>
            <person name="Henrissat B."/>
            <person name="Kohler A."/>
            <person name="Grigoriev I.V."/>
            <person name="Martin F.M."/>
            <person name="Hacquard S."/>
        </authorList>
    </citation>
    <scope>NUCLEOTIDE SEQUENCE</scope>
    <source>
        <strain evidence="1">MPI-CAGE-CH-0243</strain>
    </source>
</reference>
<organism evidence="1 2">
    <name type="scientific">Dendryphion nanum</name>
    <dbReference type="NCBI Taxonomy" id="256645"/>
    <lineage>
        <taxon>Eukaryota</taxon>
        <taxon>Fungi</taxon>
        <taxon>Dikarya</taxon>
        <taxon>Ascomycota</taxon>
        <taxon>Pezizomycotina</taxon>
        <taxon>Dothideomycetes</taxon>
        <taxon>Pleosporomycetidae</taxon>
        <taxon>Pleosporales</taxon>
        <taxon>Torulaceae</taxon>
        <taxon>Dendryphion</taxon>
    </lineage>
</organism>
<comment type="caution">
    <text evidence="1">The sequence shown here is derived from an EMBL/GenBank/DDBJ whole genome shotgun (WGS) entry which is preliminary data.</text>
</comment>
<keyword evidence="2" id="KW-1185">Reference proteome</keyword>
<proteinExistence type="predicted"/>
<dbReference type="Proteomes" id="UP000700596">
    <property type="component" value="Unassembled WGS sequence"/>
</dbReference>
<gene>
    <name evidence="1" type="ORF">B0J11DRAFT_395646</name>
</gene>
<accession>A0A9P9DCQ7</accession>
<sequence length="152" mass="17213">IVGRALAKKSFQTFTVSHSTGYTSFAIHYVLMDYSHPLHQHHMRIESTRQKTGLWWHITSNSTSAKKSTLRTWMRRRLRSAFGGELENRGITETGTILSTSGIRTPAIRALLDKKENVTLSGSIRLQVQPAMLTARYDEVKQETSALLDILL</sequence>
<dbReference type="AlphaFoldDB" id="A0A9P9DCQ7"/>
<protein>
    <submittedName>
        <fullName evidence="1">Uncharacterized protein</fullName>
    </submittedName>
</protein>
<dbReference type="OrthoDB" id="5238363at2759"/>
<evidence type="ECO:0000313" key="1">
    <source>
        <dbReference type="EMBL" id="KAH7116935.1"/>
    </source>
</evidence>
<name>A0A9P9DCQ7_9PLEO</name>